<keyword evidence="6" id="KW-0489">Methyltransferase</keyword>
<keyword evidence="4" id="KW-0411">Iron-sulfur</keyword>
<protein>
    <submittedName>
        <fullName evidence="6">Ribosomal methyltransferase Rsm22</fullName>
    </submittedName>
</protein>
<keyword evidence="3" id="KW-0408">Iron</keyword>
<dbReference type="GO" id="GO:0006412">
    <property type="term" value="P:translation"/>
    <property type="evidence" value="ECO:0007669"/>
    <property type="project" value="InterPro"/>
</dbReference>
<dbReference type="Gene3D" id="3.40.50.150">
    <property type="entry name" value="Vaccinia Virus protein VP39"/>
    <property type="match status" value="1"/>
</dbReference>
<feature type="region of interest" description="Disordered" evidence="5">
    <location>
        <begin position="294"/>
        <end position="321"/>
    </location>
</feature>
<dbReference type="GO" id="GO:0051536">
    <property type="term" value="F:iron-sulfur cluster binding"/>
    <property type="evidence" value="ECO:0007669"/>
    <property type="project" value="UniProtKB-KW"/>
</dbReference>
<sequence length="321" mass="34364">MSAAYRELSELYRTGGATPADGELTDQHVAAYLAARLPATHAASRAVFAELALRRPDWRPASLLDLGAGPAPATWAALESFPDLARVDLVERSTLMIAAGRRLAAERPWAALRAARWHHGGAETPPALEADLTVAAYLLGELPAAARPAALAAWWRVTAGDLVLVDAGTPAGYQRLLAARRALLDAGATITAPCPSDGDCPLPAGDWCHFARRVERSALHRGLKDAERGHEDEKFGYLVASRQAPAHAAGRLLRAPQPRSGHVRLTLCTPGGRRERVVARSQADAYRWARRARWGDPVPHTPADPAPHNPTDPALPPTAPH</sequence>
<dbReference type="GO" id="GO:0032259">
    <property type="term" value="P:methylation"/>
    <property type="evidence" value="ECO:0007669"/>
    <property type="project" value="UniProtKB-KW"/>
</dbReference>
<evidence type="ECO:0000313" key="7">
    <source>
        <dbReference type="Proteomes" id="UP000234331"/>
    </source>
</evidence>
<dbReference type="AlphaFoldDB" id="A0A2I2KUW9"/>
<dbReference type="GO" id="GO:0046872">
    <property type="term" value="F:metal ion binding"/>
    <property type="evidence" value="ECO:0007669"/>
    <property type="project" value="UniProtKB-KW"/>
</dbReference>
<feature type="compositionally biased region" description="Pro residues" evidence="5">
    <location>
        <begin position="299"/>
        <end position="321"/>
    </location>
</feature>
<dbReference type="EMBL" id="FZMO01000260">
    <property type="protein sequence ID" value="SNQ49455.1"/>
    <property type="molecule type" value="Genomic_DNA"/>
</dbReference>
<organism evidence="6 7">
    <name type="scientific">Frankia canadensis</name>
    <dbReference type="NCBI Taxonomy" id="1836972"/>
    <lineage>
        <taxon>Bacteria</taxon>
        <taxon>Bacillati</taxon>
        <taxon>Actinomycetota</taxon>
        <taxon>Actinomycetes</taxon>
        <taxon>Frankiales</taxon>
        <taxon>Frankiaceae</taxon>
        <taxon>Frankia</taxon>
    </lineage>
</organism>
<evidence type="ECO:0000256" key="4">
    <source>
        <dbReference type="ARBA" id="ARBA00023014"/>
    </source>
</evidence>
<proteinExistence type="predicted"/>
<dbReference type="Pfam" id="PF09243">
    <property type="entry name" value="Rsm22"/>
    <property type="match status" value="1"/>
</dbReference>
<dbReference type="PANTHER" id="PTHR13184:SF5">
    <property type="entry name" value="METHYLTRANSFERASE-LIKE PROTEIN 17, MITOCHONDRIAL"/>
    <property type="match status" value="1"/>
</dbReference>
<dbReference type="GO" id="GO:0003735">
    <property type="term" value="F:structural constituent of ribosome"/>
    <property type="evidence" value="ECO:0007669"/>
    <property type="project" value="TreeGrafter"/>
</dbReference>
<dbReference type="Proteomes" id="UP000234331">
    <property type="component" value="Unassembled WGS sequence"/>
</dbReference>
<dbReference type="SUPFAM" id="SSF53335">
    <property type="entry name" value="S-adenosyl-L-methionine-dependent methyltransferases"/>
    <property type="match status" value="1"/>
</dbReference>
<keyword evidence="2" id="KW-0809">Transit peptide</keyword>
<dbReference type="GO" id="GO:0008168">
    <property type="term" value="F:methyltransferase activity"/>
    <property type="evidence" value="ECO:0007669"/>
    <property type="project" value="UniProtKB-KW"/>
</dbReference>
<reference evidence="6 7" key="1">
    <citation type="submission" date="2017-06" db="EMBL/GenBank/DDBJ databases">
        <authorList>
            <person name="Kim H.J."/>
            <person name="Triplett B.A."/>
        </authorList>
    </citation>
    <scope>NUCLEOTIDE SEQUENCE [LARGE SCALE GENOMIC DNA]</scope>
    <source>
        <strain evidence="6">FRACA_ARgP5</strain>
    </source>
</reference>
<dbReference type="PANTHER" id="PTHR13184">
    <property type="entry name" value="37S RIBOSOMAL PROTEIN S22"/>
    <property type="match status" value="1"/>
</dbReference>
<accession>A0A2I2KUW9</accession>
<keyword evidence="6" id="KW-0808">Transferase</keyword>
<evidence type="ECO:0000256" key="2">
    <source>
        <dbReference type="ARBA" id="ARBA00022946"/>
    </source>
</evidence>
<keyword evidence="1" id="KW-0479">Metal-binding</keyword>
<name>A0A2I2KUW9_9ACTN</name>
<evidence type="ECO:0000313" key="6">
    <source>
        <dbReference type="EMBL" id="SNQ49455.1"/>
    </source>
</evidence>
<evidence type="ECO:0000256" key="1">
    <source>
        <dbReference type="ARBA" id="ARBA00022723"/>
    </source>
</evidence>
<dbReference type="InterPro" id="IPR029063">
    <property type="entry name" value="SAM-dependent_MTases_sf"/>
</dbReference>
<evidence type="ECO:0000256" key="3">
    <source>
        <dbReference type="ARBA" id="ARBA00023004"/>
    </source>
</evidence>
<evidence type="ECO:0000256" key="5">
    <source>
        <dbReference type="SAM" id="MobiDB-lite"/>
    </source>
</evidence>
<dbReference type="InterPro" id="IPR015324">
    <property type="entry name" value="Ribosomal_Rsm22-like"/>
</dbReference>
<dbReference type="InterPro" id="IPR052571">
    <property type="entry name" value="Mt_RNA_Methyltransferase"/>
</dbReference>
<keyword evidence="7" id="KW-1185">Reference proteome</keyword>
<dbReference type="GO" id="GO:0015935">
    <property type="term" value="C:small ribosomal subunit"/>
    <property type="evidence" value="ECO:0007669"/>
    <property type="project" value="TreeGrafter"/>
</dbReference>
<gene>
    <name evidence="6" type="ORF">FRACA_3320002</name>
</gene>